<dbReference type="AlphaFoldDB" id="A0A3B1DSK2"/>
<gene>
    <name evidence="2" type="ORF">MNBD_PLANCTO02-3153</name>
</gene>
<dbReference type="Gene3D" id="3.40.50.12370">
    <property type="match status" value="1"/>
</dbReference>
<organism evidence="2">
    <name type="scientific">hydrothermal vent metagenome</name>
    <dbReference type="NCBI Taxonomy" id="652676"/>
    <lineage>
        <taxon>unclassified sequences</taxon>
        <taxon>metagenomes</taxon>
        <taxon>ecological metagenomes</taxon>
    </lineage>
</organism>
<dbReference type="InterPro" id="IPR006016">
    <property type="entry name" value="UspA"/>
</dbReference>
<protein>
    <recommendedName>
        <fullName evidence="1">UspA domain-containing protein</fullName>
    </recommendedName>
</protein>
<dbReference type="Pfam" id="PF00582">
    <property type="entry name" value="Usp"/>
    <property type="match status" value="1"/>
</dbReference>
<dbReference type="EMBL" id="UOGL01000596">
    <property type="protein sequence ID" value="VAX41891.1"/>
    <property type="molecule type" value="Genomic_DNA"/>
</dbReference>
<evidence type="ECO:0000313" key="2">
    <source>
        <dbReference type="EMBL" id="VAX41891.1"/>
    </source>
</evidence>
<sequence>MIKRILVALAGTPFTSVAIQRAVELGQIHNAEILGVTVLDRRRLKGLSKTRDASQDVLKENKQLQMSEQRMEDSIQELKTACKNVDVHCRIQQETGDPCEQMISLARYSDVMIFGLRSLFEYDYLGEKPSGVLSQIVSQGVRPMIAVSQQFRPIQRVLLAYSGSMES</sequence>
<feature type="non-terminal residue" evidence="2">
    <location>
        <position position="167"/>
    </location>
</feature>
<dbReference type="SUPFAM" id="SSF52402">
    <property type="entry name" value="Adenine nucleotide alpha hydrolases-like"/>
    <property type="match status" value="1"/>
</dbReference>
<evidence type="ECO:0000259" key="1">
    <source>
        <dbReference type="Pfam" id="PF00582"/>
    </source>
</evidence>
<dbReference type="CDD" id="cd00293">
    <property type="entry name" value="USP-like"/>
    <property type="match status" value="1"/>
</dbReference>
<feature type="domain" description="UspA" evidence="1">
    <location>
        <begin position="1"/>
        <end position="107"/>
    </location>
</feature>
<accession>A0A3B1DSK2</accession>
<name>A0A3B1DSK2_9ZZZZ</name>
<reference evidence="2" key="1">
    <citation type="submission" date="2018-06" db="EMBL/GenBank/DDBJ databases">
        <authorList>
            <person name="Zhirakovskaya E."/>
        </authorList>
    </citation>
    <scope>NUCLEOTIDE SEQUENCE</scope>
</reference>
<proteinExistence type="predicted"/>